<organism evidence="2 3">
    <name type="scientific">Lentibacillus populi</name>
    <dbReference type="NCBI Taxonomy" id="1827502"/>
    <lineage>
        <taxon>Bacteria</taxon>
        <taxon>Bacillati</taxon>
        <taxon>Bacillota</taxon>
        <taxon>Bacilli</taxon>
        <taxon>Bacillales</taxon>
        <taxon>Bacillaceae</taxon>
        <taxon>Lentibacillus</taxon>
    </lineage>
</organism>
<reference evidence="2" key="2">
    <citation type="submission" date="2020-09" db="EMBL/GenBank/DDBJ databases">
        <authorList>
            <person name="Sun Q."/>
            <person name="Zhou Y."/>
        </authorList>
    </citation>
    <scope>NUCLEOTIDE SEQUENCE</scope>
    <source>
        <strain evidence="2">CGMCC 1.15454</strain>
    </source>
</reference>
<dbReference type="RefSeq" id="WP_188725162.1">
    <property type="nucleotide sequence ID" value="NZ_BMJD01000016.1"/>
</dbReference>
<comment type="caution">
    <text evidence="2">The sequence shown here is derived from an EMBL/GenBank/DDBJ whole genome shotgun (WGS) entry which is preliminary data.</text>
</comment>
<evidence type="ECO:0000313" key="2">
    <source>
        <dbReference type="EMBL" id="GGB44118.1"/>
    </source>
</evidence>
<feature type="chain" id="PRO_5040961209" evidence="1">
    <location>
        <begin position="32"/>
        <end position="168"/>
    </location>
</feature>
<reference evidence="2" key="1">
    <citation type="journal article" date="2014" name="Int. J. Syst. Evol. Microbiol.">
        <title>Complete genome sequence of Corynebacterium casei LMG S-19264T (=DSM 44701T), isolated from a smear-ripened cheese.</title>
        <authorList>
            <consortium name="US DOE Joint Genome Institute (JGI-PGF)"/>
            <person name="Walter F."/>
            <person name="Albersmeier A."/>
            <person name="Kalinowski J."/>
            <person name="Ruckert C."/>
        </authorList>
    </citation>
    <scope>NUCLEOTIDE SEQUENCE</scope>
    <source>
        <strain evidence="2">CGMCC 1.15454</strain>
    </source>
</reference>
<dbReference type="AlphaFoldDB" id="A0A9W5TY08"/>
<proteinExistence type="predicted"/>
<accession>A0A9W5TY08</accession>
<dbReference type="EMBL" id="BMJD01000016">
    <property type="protein sequence ID" value="GGB44118.1"/>
    <property type="molecule type" value="Genomic_DNA"/>
</dbReference>
<keyword evidence="3" id="KW-1185">Reference proteome</keyword>
<evidence type="ECO:0000313" key="3">
    <source>
        <dbReference type="Proteomes" id="UP000621492"/>
    </source>
</evidence>
<protein>
    <submittedName>
        <fullName evidence="2">Uncharacterized protein</fullName>
    </submittedName>
</protein>
<dbReference type="Proteomes" id="UP000621492">
    <property type="component" value="Unassembled WGS sequence"/>
</dbReference>
<sequence>MNKILKKYVLTFMSAMLFSSGLLMVVPKAHASETNASDHITQRSQIAYQQALYADQVSNEGQVGIQGVKSKAVVKVGQLLRAGGDKVIDAARTFNIIDASTAKTFKNNSKKIGNWLKNFENAGKDAATMVRNQLPGFLRDNTKMGKGTAENISIAVSWAIRMADILFL</sequence>
<evidence type="ECO:0000256" key="1">
    <source>
        <dbReference type="SAM" id="SignalP"/>
    </source>
</evidence>
<keyword evidence="1" id="KW-0732">Signal</keyword>
<feature type="signal peptide" evidence="1">
    <location>
        <begin position="1"/>
        <end position="31"/>
    </location>
</feature>
<gene>
    <name evidence="2" type="ORF">GCM10011409_22120</name>
</gene>
<name>A0A9W5TY08_9BACI</name>